<evidence type="ECO:0000313" key="1">
    <source>
        <dbReference type="EMBL" id="KAF0749102.1"/>
    </source>
</evidence>
<proteinExistence type="predicted"/>
<keyword evidence="1" id="KW-0695">RNA-directed DNA polymerase</keyword>
<keyword evidence="1" id="KW-0548">Nucleotidyltransferase</keyword>
<dbReference type="GO" id="GO:0003964">
    <property type="term" value="F:RNA-directed DNA polymerase activity"/>
    <property type="evidence" value="ECO:0007669"/>
    <property type="project" value="UniProtKB-KW"/>
</dbReference>
<organism evidence="1 2">
    <name type="scientific">Aphis craccivora</name>
    <name type="common">Cowpea aphid</name>
    <dbReference type="NCBI Taxonomy" id="307492"/>
    <lineage>
        <taxon>Eukaryota</taxon>
        <taxon>Metazoa</taxon>
        <taxon>Ecdysozoa</taxon>
        <taxon>Arthropoda</taxon>
        <taxon>Hexapoda</taxon>
        <taxon>Insecta</taxon>
        <taxon>Pterygota</taxon>
        <taxon>Neoptera</taxon>
        <taxon>Paraneoptera</taxon>
        <taxon>Hemiptera</taxon>
        <taxon>Sternorrhyncha</taxon>
        <taxon>Aphidomorpha</taxon>
        <taxon>Aphidoidea</taxon>
        <taxon>Aphididae</taxon>
        <taxon>Aphidini</taxon>
        <taxon>Aphis</taxon>
        <taxon>Aphis</taxon>
    </lineage>
</organism>
<dbReference type="AlphaFoldDB" id="A0A6G0Y4T2"/>
<protein>
    <submittedName>
        <fullName evidence="1">Reverse transcriptase domain-containing protein</fullName>
    </submittedName>
</protein>
<dbReference type="EMBL" id="VUJU01006223">
    <property type="protein sequence ID" value="KAF0749102.1"/>
    <property type="molecule type" value="Genomic_DNA"/>
</dbReference>
<evidence type="ECO:0000313" key="2">
    <source>
        <dbReference type="Proteomes" id="UP000478052"/>
    </source>
</evidence>
<keyword evidence="2" id="KW-1185">Reference proteome</keyword>
<dbReference type="Proteomes" id="UP000478052">
    <property type="component" value="Unassembled WGS sequence"/>
</dbReference>
<gene>
    <name evidence="1" type="ORF">FWK35_00014158</name>
</gene>
<comment type="caution">
    <text evidence="1">The sequence shown here is derived from an EMBL/GenBank/DDBJ whole genome shotgun (WGS) entry which is preliminary data.</text>
</comment>
<name>A0A6G0Y4T2_APHCR</name>
<sequence>MRPGRLSPRLPTARLCITGTAQNYISIVKYLGDINFTDYFTNNNLNDCLQVFHGHINYIIDNFIPKMQKYNFKFPIWFSKELRCLIKQKI</sequence>
<accession>A0A6G0Y4T2</accession>
<keyword evidence="1" id="KW-0808">Transferase</keyword>
<reference evidence="1 2" key="1">
    <citation type="submission" date="2019-08" db="EMBL/GenBank/DDBJ databases">
        <title>Whole genome of Aphis craccivora.</title>
        <authorList>
            <person name="Voronova N.V."/>
            <person name="Shulinski R.S."/>
            <person name="Bandarenka Y.V."/>
            <person name="Zhorov D.G."/>
            <person name="Warner D."/>
        </authorList>
    </citation>
    <scope>NUCLEOTIDE SEQUENCE [LARGE SCALE GENOMIC DNA]</scope>
    <source>
        <strain evidence="1">180601</strain>
        <tissue evidence="1">Whole Body</tissue>
    </source>
</reference>